<dbReference type="InterPro" id="IPR011993">
    <property type="entry name" value="PH-like_dom_sf"/>
</dbReference>
<feature type="compositionally biased region" description="Low complexity" evidence="1">
    <location>
        <begin position="310"/>
        <end position="320"/>
    </location>
</feature>
<proteinExistence type="predicted"/>
<dbReference type="EMBL" id="CASHTH010000934">
    <property type="protein sequence ID" value="CAI8009228.1"/>
    <property type="molecule type" value="Genomic_DNA"/>
</dbReference>
<evidence type="ECO:0000313" key="2">
    <source>
        <dbReference type="EMBL" id="CAI8009228.1"/>
    </source>
</evidence>
<feature type="compositionally biased region" description="Acidic residues" evidence="1">
    <location>
        <begin position="429"/>
        <end position="453"/>
    </location>
</feature>
<dbReference type="Proteomes" id="UP001174909">
    <property type="component" value="Unassembled WGS sequence"/>
</dbReference>
<name>A0AA35REG8_GEOBA</name>
<gene>
    <name evidence="2" type="ORF">GBAR_LOCUS6234</name>
</gene>
<feature type="compositionally biased region" description="Polar residues" evidence="1">
    <location>
        <begin position="268"/>
        <end position="282"/>
    </location>
</feature>
<organism evidence="2 3">
    <name type="scientific">Geodia barretti</name>
    <name type="common">Barrett's horny sponge</name>
    <dbReference type="NCBI Taxonomy" id="519541"/>
    <lineage>
        <taxon>Eukaryota</taxon>
        <taxon>Metazoa</taxon>
        <taxon>Porifera</taxon>
        <taxon>Demospongiae</taxon>
        <taxon>Heteroscleromorpha</taxon>
        <taxon>Tetractinellida</taxon>
        <taxon>Astrophorina</taxon>
        <taxon>Geodiidae</taxon>
        <taxon>Geodia</taxon>
    </lineage>
</organism>
<keyword evidence="3" id="KW-1185">Reference proteome</keyword>
<dbReference type="AlphaFoldDB" id="A0AA35REG8"/>
<evidence type="ECO:0008006" key="4">
    <source>
        <dbReference type="Google" id="ProtNLM"/>
    </source>
</evidence>
<feature type="compositionally biased region" description="Polar residues" evidence="1">
    <location>
        <begin position="236"/>
        <end position="255"/>
    </location>
</feature>
<dbReference type="SUPFAM" id="SSF50729">
    <property type="entry name" value="PH domain-like"/>
    <property type="match status" value="2"/>
</dbReference>
<evidence type="ECO:0000313" key="3">
    <source>
        <dbReference type="Proteomes" id="UP001174909"/>
    </source>
</evidence>
<reference evidence="2" key="1">
    <citation type="submission" date="2023-03" db="EMBL/GenBank/DDBJ databases">
        <authorList>
            <person name="Steffen K."/>
            <person name="Cardenas P."/>
        </authorList>
    </citation>
    <scope>NUCLEOTIDE SEQUENCE</scope>
</reference>
<feature type="compositionally biased region" description="Low complexity" evidence="1">
    <location>
        <begin position="365"/>
        <end position="384"/>
    </location>
</feature>
<sequence length="542" mass="60426">MAASPATSYHDPQQICDYVLLRHADVAKDAVSERIYKKWTRLWVVAHCQVSPLDSFLSHCKKESQWLKNDRSVSKYDLSNVTVSLTSTRKHDKVIRIVLPSFTIELAFDSQTKMDLYFKLLSKVSVRYHVDLVRAPEHPEREGDYIIEDCSESYRAWKVLENGRGKLSWNWNLRTIRRIHYHKNVEKLEVEAGRLAETGEGHFFFTGRHAYRLFEAMKTELMARAQQKTHPENKSLPPSLSANHSNLSRSASSVSDGRRQGHPLTASVHMNSNEQTSSTSGQKPPLGPRFSHSNGAKSSASLEESETSSEDYSPSDNSSSFTGTGGSLHDWTTPSPTPLAGNGMFERTPILPPRISDARPFSPCSTTSSSSSSTSGYNVPRRSCLPPPPTSSSGTPHYMRVKRDEMDGDSDYMTMNPALRKKTPPTAEEAAENEDEEDEEEEEENDEEYVDEEYVETYTDMQSAQTDIPADLVDQYMRMVPIGGSQIGTLTRSNGGPAHSGRPSSVPPPSPPPQLASRFRELKIIESSSNTFPGANREGTNS</sequence>
<feature type="region of interest" description="Disordered" evidence="1">
    <location>
        <begin position="484"/>
        <end position="515"/>
    </location>
</feature>
<dbReference type="Gene3D" id="2.30.29.30">
    <property type="entry name" value="Pleckstrin-homology domain (PH domain)/Phosphotyrosine-binding domain (PTB)"/>
    <property type="match status" value="1"/>
</dbReference>
<protein>
    <recommendedName>
        <fullName evidence="4">IRS-type PTB domain-containing protein</fullName>
    </recommendedName>
</protein>
<feature type="compositionally biased region" description="Pro residues" evidence="1">
    <location>
        <begin position="505"/>
        <end position="514"/>
    </location>
</feature>
<evidence type="ECO:0000256" key="1">
    <source>
        <dbReference type="SAM" id="MobiDB-lite"/>
    </source>
</evidence>
<accession>A0AA35REG8</accession>
<comment type="caution">
    <text evidence="2">The sequence shown here is derived from an EMBL/GenBank/DDBJ whole genome shotgun (WGS) entry which is preliminary data.</text>
</comment>
<feature type="region of interest" description="Disordered" evidence="1">
    <location>
        <begin position="224"/>
        <end position="453"/>
    </location>
</feature>